<dbReference type="InterPro" id="IPR038538">
    <property type="entry name" value="MTERF_sf"/>
</dbReference>
<keyword evidence="2" id="KW-0806">Transcription termination</keyword>
<proteinExistence type="inferred from homology"/>
<keyword evidence="3" id="KW-0809">Transit peptide</keyword>
<sequence length="445" mass="50585">MRTASSKSLPCPKCSGETVSFSTATTTRRFPWRKAAAAAASSSVELLSLRRFPRRTVHAAASSPSANGDSARSRFDATIATLMSFGWSQPDSIAVFRRHPAIWNLSKKNLCDKMTFLMKEAGYENGILKIRTRALTPAVKLSPYLQRPRLRRFPWRKAAAAAASSSVELLSLRRFPRRTVHAAASSPSANGDSARLVRPITKSSLYILVEKDHLFWKCSFELFQSGWSDAQVMKLMQREPKFLRANVETVLKPGMRSLQDMGFSDTEIVQLVSSCPGLLCLRDIQPRINFWRSLLGSNERLTKASRRSRFDATFATLMSFGWSQPDSIAAFRRYPDVWNLSKKNLCDKMTFLMKEAGCELTYIIYRPVLLTYSLEKRLRPRYEVMNFLDQNKLLDKGLNLASVTKLSEEKFRNKFLFLLRKEKFIAQYDSYVVAVQGKPHIVAEN</sequence>
<dbReference type="Gene3D" id="1.25.70.10">
    <property type="entry name" value="Transcription termination factor 3, mitochondrial"/>
    <property type="match status" value="2"/>
</dbReference>
<dbReference type="EMBL" id="PYDT01000008">
    <property type="protein sequence ID" value="THU52166.1"/>
    <property type="molecule type" value="Genomic_DNA"/>
</dbReference>
<dbReference type="InterPro" id="IPR003690">
    <property type="entry name" value="MTERF"/>
</dbReference>
<evidence type="ECO:0000256" key="3">
    <source>
        <dbReference type="ARBA" id="ARBA00022946"/>
    </source>
</evidence>
<keyword evidence="5" id="KW-1185">Reference proteome</keyword>
<name>A0A4V4H4H0_MUSBA</name>
<dbReference type="PANTHER" id="PTHR13068">
    <property type="entry name" value="CGI-12 PROTEIN-RELATED"/>
    <property type="match status" value="1"/>
</dbReference>
<comment type="similarity">
    <text evidence="1">Belongs to the mTERF family.</text>
</comment>
<evidence type="ECO:0000313" key="4">
    <source>
        <dbReference type="EMBL" id="THU52166.1"/>
    </source>
</evidence>
<gene>
    <name evidence="4" type="ORF">C4D60_Mb10t01120</name>
</gene>
<reference evidence="4 5" key="1">
    <citation type="journal article" date="2019" name="Nat. Plants">
        <title>Genome sequencing of Musa balbisiana reveals subgenome evolution and function divergence in polyploid bananas.</title>
        <authorList>
            <person name="Yao X."/>
        </authorList>
    </citation>
    <scope>NUCLEOTIDE SEQUENCE [LARGE SCALE GENOMIC DNA]</scope>
    <source>
        <strain evidence="5">cv. DH-PKW</strain>
        <tissue evidence="4">Leaves</tissue>
    </source>
</reference>
<dbReference type="Pfam" id="PF02536">
    <property type="entry name" value="mTERF"/>
    <property type="match status" value="2"/>
</dbReference>
<evidence type="ECO:0000256" key="2">
    <source>
        <dbReference type="ARBA" id="ARBA00022472"/>
    </source>
</evidence>
<organism evidence="4 5">
    <name type="scientific">Musa balbisiana</name>
    <name type="common">Banana</name>
    <dbReference type="NCBI Taxonomy" id="52838"/>
    <lineage>
        <taxon>Eukaryota</taxon>
        <taxon>Viridiplantae</taxon>
        <taxon>Streptophyta</taxon>
        <taxon>Embryophyta</taxon>
        <taxon>Tracheophyta</taxon>
        <taxon>Spermatophyta</taxon>
        <taxon>Magnoliopsida</taxon>
        <taxon>Liliopsida</taxon>
        <taxon>Zingiberales</taxon>
        <taxon>Musaceae</taxon>
        <taxon>Musa</taxon>
    </lineage>
</organism>
<dbReference type="AlphaFoldDB" id="A0A4V4H4H0"/>
<dbReference type="Proteomes" id="UP000317650">
    <property type="component" value="Chromosome 10"/>
</dbReference>
<evidence type="ECO:0000313" key="5">
    <source>
        <dbReference type="Proteomes" id="UP000317650"/>
    </source>
</evidence>
<accession>A0A4V4H4H0</accession>
<evidence type="ECO:0000256" key="1">
    <source>
        <dbReference type="ARBA" id="ARBA00007692"/>
    </source>
</evidence>
<dbReference type="GO" id="GO:0006353">
    <property type="term" value="P:DNA-templated transcription termination"/>
    <property type="evidence" value="ECO:0007669"/>
    <property type="project" value="UniProtKB-KW"/>
</dbReference>
<dbReference type="SMART" id="SM00733">
    <property type="entry name" value="Mterf"/>
    <property type="match status" value="5"/>
</dbReference>
<keyword evidence="2" id="KW-0804">Transcription</keyword>
<protein>
    <submittedName>
        <fullName evidence="4">Uncharacterized protein</fullName>
    </submittedName>
</protein>
<comment type="caution">
    <text evidence="4">The sequence shown here is derived from an EMBL/GenBank/DDBJ whole genome shotgun (WGS) entry which is preliminary data.</text>
</comment>
<dbReference type="PANTHER" id="PTHR13068:SF236">
    <property type="entry name" value="OS02G0749800 PROTEIN"/>
    <property type="match status" value="1"/>
</dbReference>
<dbReference type="STRING" id="52838.A0A4V4H4H0"/>
<dbReference type="GO" id="GO:0003676">
    <property type="term" value="F:nucleic acid binding"/>
    <property type="evidence" value="ECO:0007669"/>
    <property type="project" value="InterPro"/>
</dbReference>
<keyword evidence="2" id="KW-0805">Transcription regulation</keyword>